<organismHost>
    <name type="scientific">Cercopithecidae</name>
    <name type="common">Old World monkeys</name>
    <dbReference type="NCBI Taxonomy" id="9527"/>
</organismHost>
<dbReference type="GO" id="GO:0046718">
    <property type="term" value="P:symbiont entry into host cell"/>
    <property type="evidence" value="ECO:0007669"/>
    <property type="project" value="UniProtKB-KW"/>
</dbReference>
<keyword evidence="9" id="KW-0325">Glycoprotein</keyword>
<evidence type="ECO:0000256" key="6">
    <source>
        <dbReference type="ARBA" id="ARBA00022844"/>
    </source>
</evidence>
<comment type="subcellular location">
    <subcellularLocation>
        <location evidence="1">Virion membrane</location>
    </subcellularLocation>
</comment>
<proteinExistence type="predicted"/>
<evidence type="ECO:0000256" key="8">
    <source>
        <dbReference type="ARBA" id="ARBA00023157"/>
    </source>
</evidence>
<keyword evidence="8" id="KW-1015">Disulfide bond</keyword>
<reference evidence="12" key="1">
    <citation type="submission" date="2017-06" db="EMBL/GenBank/DDBJ databases">
        <title>SIVsm804E stock tree.</title>
        <authorList>
            <person name="Matsuda K."/>
            <person name="Hirsch V."/>
        </authorList>
    </citation>
    <scope>NUCLEOTIDE SEQUENCE</scope>
    <source>
        <strain evidence="12">804E2env11</strain>
    </source>
</reference>
<name>A0A221KLJ5_SIV</name>
<keyword evidence="10" id="KW-1160">Virus entry into host cell</keyword>
<dbReference type="Pfam" id="PF00516">
    <property type="entry name" value="GP120"/>
    <property type="match status" value="1"/>
</dbReference>
<keyword evidence="3" id="KW-0945">Host-virus interaction</keyword>
<keyword evidence="5" id="KW-1161">Viral attachment to host cell</keyword>
<keyword evidence="2" id="KW-1168">Fusion of virus membrane with host membrane</keyword>
<dbReference type="InterPro" id="IPR000777">
    <property type="entry name" value="HIV1_Gp120"/>
</dbReference>
<dbReference type="GO" id="GO:0055036">
    <property type="term" value="C:virion membrane"/>
    <property type="evidence" value="ECO:0007669"/>
    <property type="project" value="UniProtKB-SubCell"/>
</dbReference>
<protein>
    <submittedName>
        <fullName evidence="12">Truncated envelope glycoprotein</fullName>
    </submittedName>
</protein>
<sequence length="165" mass="18115">MGCLGNQLLIALLLVSVLEIWCVQYVTVFYGVPAWRNATIPLFCATRNRDTWGTTQCLPDNDDYSELAVNITEAFDAWDNTVTEQAIEDVWNLFETSIKPCVKLTPLCIAMRCNKTETDRWGLTGEAGTATTTKSTTSSSTTTVTPKVINEGDSCIKNDSCAGLE</sequence>
<evidence type="ECO:0000256" key="1">
    <source>
        <dbReference type="ARBA" id="ARBA00004182"/>
    </source>
</evidence>
<dbReference type="SUPFAM" id="SSF56502">
    <property type="entry name" value="gp120 core"/>
    <property type="match status" value="1"/>
</dbReference>
<keyword evidence="6" id="KW-0946">Virion</keyword>
<evidence type="ECO:0000256" key="5">
    <source>
        <dbReference type="ARBA" id="ARBA00022804"/>
    </source>
</evidence>
<dbReference type="GO" id="GO:0039663">
    <property type="term" value="P:membrane fusion involved in viral entry into host cell"/>
    <property type="evidence" value="ECO:0007669"/>
    <property type="project" value="UniProtKB-KW"/>
</dbReference>
<keyword evidence="12" id="KW-0261">Viral envelope protein</keyword>
<evidence type="ECO:0000313" key="12">
    <source>
        <dbReference type="EMBL" id="ASM79931.1"/>
    </source>
</evidence>
<dbReference type="Gene3D" id="2.170.40.20">
    <property type="entry name" value="Human immunodeficiency virus 1, Gp160, envelope glycoprotein"/>
    <property type="match status" value="1"/>
</dbReference>
<evidence type="ECO:0000256" key="10">
    <source>
        <dbReference type="ARBA" id="ARBA00023296"/>
    </source>
</evidence>
<accession>A0A221KLJ5</accession>
<evidence type="ECO:0000256" key="9">
    <source>
        <dbReference type="ARBA" id="ARBA00023180"/>
    </source>
</evidence>
<dbReference type="GO" id="GO:0019062">
    <property type="term" value="P:virion attachment to host cell"/>
    <property type="evidence" value="ECO:0007669"/>
    <property type="project" value="UniProtKB-KW"/>
</dbReference>
<feature type="domain" description="Human immunodeficiency virus 1 envelope glycoprotein Gp120" evidence="11">
    <location>
        <begin position="24"/>
        <end position="164"/>
    </location>
</feature>
<organismHost>
    <name type="scientific">Pan troglodytes</name>
    <name type="common">Chimpanzee</name>
    <dbReference type="NCBI Taxonomy" id="9598"/>
</organismHost>
<dbReference type="EMBL" id="MF357922">
    <property type="protein sequence ID" value="ASM79931.1"/>
    <property type="molecule type" value="Genomic_DNA"/>
</dbReference>
<gene>
    <name evidence="12" type="primary">env</name>
</gene>
<dbReference type="InterPro" id="IPR036377">
    <property type="entry name" value="Gp120_core_sf"/>
</dbReference>
<evidence type="ECO:0000256" key="4">
    <source>
        <dbReference type="ARBA" id="ARBA00022595"/>
    </source>
</evidence>
<dbReference type="GO" id="GO:0019031">
    <property type="term" value="C:viral envelope"/>
    <property type="evidence" value="ECO:0007669"/>
    <property type="project" value="UniProtKB-KW"/>
</dbReference>
<evidence type="ECO:0000259" key="11">
    <source>
        <dbReference type="Pfam" id="PF00516"/>
    </source>
</evidence>
<keyword evidence="7" id="KW-0472">Membrane</keyword>
<keyword evidence="4" id="KW-1162">Viral penetration into host cytoplasm</keyword>
<evidence type="ECO:0000256" key="7">
    <source>
        <dbReference type="ARBA" id="ARBA00023136"/>
    </source>
</evidence>
<organism evidence="12">
    <name type="scientific">Simian immunodeficiency virus</name>
    <name type="common">SIV</name>
    <dbReference type="NCBI Taxonomy" id="11723"/>
    <lineage>
        <taxon>Viruses</taxon>
        <taxon>Riboviria</taxon>
        <taxon>Pararnavirae</taxon>
        <taxon>Artverviricota</taxon>
        <taxon>Revtraviricetes</taxon>
        <taxon>Ortervirales</taxon>
        <taxon>Retroviridae</taxon>
        <taxon>Orthoretrovirinae</taxon>
        <taxon>Lentivirus</taxon>
        <taxon>Lentivirus simimdef</taxon>
    </lineage>
</organism>
<evidence type="ECO:0000256" key="3">
    <source>
        <dbReference type="ARBA" id="ARBA00022581"/>
    </source>
</evidence>
<evidence type="ECO:0000256" key="2">
    <source>
        <dbReference type="ARBA" id="ARBA00022506"/>
    </source>
</evidence>